<feature type="chain" id="PRO_5041974280" evidence="1">
    <location>
        <begin position="24"/>
        <end position="132"/>
    </location>
</feature>
<protein>
    <submittedName>
        <fullName evidence="2">Uncharacterized protein</fullName>
    </submittedName>
</protein>
<feature type="signal peptide" evidence="1">
    <location>
        <begin position="1"/>
        <end position="23"/>
    </location>
</feature>
<accession>A0AAD6W560</accession>
<dbReference type="EMBL" id="JAQIZT010000004">
    <property type="protein sequence ID" value="KAJ6999602.1"/>
    <property type="molecule type" value="Genomic_DNA"/>
</dbReference>
<comment type="caution">
    <text evidence="2">The sequence shown here is derived from an EMBL/GenBank/DDBJ whole genome shotgun (WGS) entry which is preliminary data.</text>
</comment>
<evidence type="ECO:0000313" key="3">
    <source>
        <dbReference type="Proteomes" id="UP001164929"/>
    </source>
</evidence>
<name>A0AAD6W560_9ROSI</name>
<proteinExistence type="predicted"/>
<dbReference type="AlphaFoldDB" id="A0AAD6W560"/>
<evidence type="ECO:0000256" key="1">
    <source>
        <dbReference type="SAM" id="SignalP"/>
    </source>
</evidence>
<keyword evidence="3" id="KW-1185">Reference proteome</keyword>
<dbReference type="Proteomes" id="UP001164929">
    <property type="component" value="Chromosome 4"/>
</dbReference>
<sequence length="132" mass="14937">MELIYFTLLLFYTILFMSSPAQYSLISLLNNGIDRPPYSLYCPYSLLVMYNNDVLLNNGFVLFHNSSLGISLFGNETKPSTWAKVHGGRRGGEIIPCKEASRCQWPRCACSIFKSFQSSNCQNEAFCLNLIV</sequence>
<evidence type="ECO:0000313" key="2">
    <source>
        <dbReference type="EMBL" id="KAJ6999602.1"/>
    </source>
</evidence>
<gene>
    <name evidence="2" type="ORF">NC653_010354</name>
</gene>
<organism evidence="2 3">
    <name type="scientific">Populus alba x Populus x berolinensis</name>
    <dbReference type="NCBI Taxonomy" id="444605"/>
    <lineage>
        <taxon>Eukaryota</taxon>
        <taxon>Viridiplantae</taxon>
        <taxon>Streptophyta</taxon>
        <taxon>Embryophyta</taxon>
        <taxon>Tracheophyta</taxon>
        <taxon>Spermatophyta</taxon>
        <taxon>Magnoliopsida</taxon>
        <taxon>eudicotyledons</taxon>
        <taxon>Gunneridae</taxon>
        <taxon>Pentapetalae</taxon>
        <taxon>rosids</taxon>
        <taxon>fabids</taxon>
        <taxon>Malpighiales</taxon>
        <taxon>Salicaceae</taxon>
        <taxon>Saliceae</taxon>
        <taxon>Populus</taxon>
    </lineage>
</organism>
<keyword evidence="1" id="KW-0732">Signal</keyword>
<reference evidence="2 3" key="1">
    <citation type="journal article" date="2023" name="Mol. Ecol. Resour.">
        <title>Chromosome-level genome assembly of a triploid poplar Populus alba 'Berolinensis'.</title>
        <authorList>
            <person name="Chen S."/>
            <person name="Yu Y."/>
            <person name="Wang X."/>
            <person name="Wang S."/>
            <person name="Zhang T."/>
            <person name="Zhou Y."/>
            <person name="He R."/>
            <person name="Meng N."/>
            <person name="Wang Y."/>
            <person name="Liu W."/>
            <person name="Liu Z."/>
            <person name="Liu J."/>
            <person name="Guo Q."/>
            <person name="Huang H."/>
            <person name="Sederoff R.R."/>
            <person name="Wang G."/>
            <person name="Qu G."/>
            <person name="Chen S."/>
        </authorList>
    </citation>
    <scope>NUCLEOTIDE SEQUENCE [LARGE SCALE GENOMIC DNA]</scope>
    <source>
        <strain evidence="2">SC-2020</strain>
    </source>
</reference>